<evidence type="ECO:0000313" key="3">
    <source>
        <dbReference type="Proteomes" id="UP000663888"/>
    </source>
</evidence>
<dbReference type="EMBL" id="CAJMWX010001033">
    <property type="protein sequence ID" value="CAE6447658.1"/>
    <property type="molecule type" value="Genomic_DNA"/>
</dbReference>
<protein>
    <submittedName>
        <fullName evidence="2">Uncharacterized protein</fullName>
    </submittedName>
</protein>
<dbReference type="Proteomes" id="UP000663888">
    <property type="component" value="Unassembled WGS sequence"/>
</dbReference>
<feature type="compositionally biased region" description="Basic and acidic residues" evidence="1">
    <location>
        <begin position="444"/>
        <end position="454"/>
    </location>
</feature>
<evidence type="ECO:0000256" key="1">
    <source>
        <dbReference type="SAM" id="MobiDB-lite"/>
    </source>
</evidence>
<sequence>MSFASRRIHTSSAWSKKLKIPDPNVPKKPHIPTPKEVELMYKRRVEKAERDERVDISMSLTEVKTYQGGFTQPRILRGSNWFPGGTYIAKNKVYEKPLDSAYEPHTVYILESRYPIQTKEPGRPDVPEHIVGVIREPHWLPFLKQKNSPKVSGNVRLSMDAAWWPFLHRRVRKTEPEKWWEKGEDPEQLRLEALGLTESDDPPESIREYYKDITQYRANGSKIVEPTPTKTITPQRGNRTIGEIRKEYEPTLEKEPFWRPLISVTLATRPLANTLVRLCRALPRGLPFYASIDTQDRKTVVSFPDRMRLLRLRRMRELTIEIARRLEGYYGGFIGIRFDKNDRGRAIRGERLEQQLPDPLRVIRVGLGEWYALEKEMELWKLEAMDAGVEIDVKPMDDWGRKLDDTGLVLPGQEFVGDVELSEEATFDSEGEDVLEDETGGQETEVHMGAEKVKKSNAPVGDVVAPLTKKAASAGV</sequence>
<name>A0A8H3B5C5_9AGAM</name>
<organism evidence="2 3">
    <name type="scientific">Rhizoctonia solani</name>
    <dbReference type="NCBI Taxonomy" id="456999"/>
    <lineage>
        <taxon>Eukaryota</taxon>
        <taxon>Fungi</taxon>
        <taxon>Dikarya</taxon>
        <taxon>Basidiomycota</taxon>
        <taxon>Agaricomycotina</taxon>
        <taxon>Agaricomycetes</taxon>
        <taxon>Cantharellales</taxon>
        <taxon>Ceratobasidiaceae</taxon>
        <taxon>Rhizoctonia</taxon>
    </lineage>
</organism>
<gene>
    <name evidence="2" type="ORF">RDB_LOCUS61717</name>
</gene>
<accession>A0A8H3B5C5</accession>
<feature type="region of interest" description="Disordered" evidence="1">
    <location>
        <begin position="426"/>
        <end position="454"/>
    </location>
</feature>
<reference evidence="2" key="1">
    <citation type="submission" date="2021-01" db="EMBL/GenBank/DDBJ databases">
        <authorList>
            <person name="Kaushik A."/>
        </authorList>
    </citation>
    <scope>NUCLEOTIDE SEQUENCE</scope>
    <source>
        <strain evidence="2">AG4-R118</strain>
    </source>
</reference>
<evidence type="ECO:0000313" key="2">
    <source>
        <dbReference type="EMBL" id="CAE6447658.1"/>
    </source>
</evidence>
<comment type="caution">
    <text evidence="2">The sequence shown here is derived from an EMBL/GenBank/DDBJ whole genome shotgun (WGS) entry which is preliminary data.</text>
</comment>
<feature type="compositionally biased region" description="Acidic residues" evidence="1">
    <location>
        <begin position="426"/>
        <end position="440"/>
    </location>
</feature>
<feature type="region of interest" description="Disordered" evidence="1">
    <location>
        <begin position="1"/>
        <end position="32"/>
    </location>
</feature>
<proteinExistence type="predicted"/>
<dbReference type="AlphaFoldDB" id="A0A8H3B5C5"/>